<keyword evidence="1" id="KW-0812">Transmembrane</keyword>
<evidence type="ECO:0000313" key="2">
    <source>
        <dbReference type="EMBL" id="CDC05276.1"/>
    </source>
</evidence>
<dbReference type="EMBL" id="CBEP010000104">
    <property type="protein sequence ID" value="CDC05276.1"/>
    <property type="molecule type" value="Genomic_DNA"/>
</dbReference>
<comment type="caution">
    <text evidence="2">The sequence shown here is derived from an EMBL/GenBank/DDBJ whole genome shotgun (WGS) entry which is preliminary data.</text>
</comment>
<evidence type="ECO:0000256" key="1">
    <source>
        <dbReference type="SAM" id="Phobius"/>
    </source>
</evidence>
<dbReference type="AlphaFoldDB" id="R6NGE4"/>
<protein>
    <submittedName>
        <fullName evidence="2">Polysaccharide biosynthesis protein</fullName>
    </submittedName>
</protein>
<keyword evidence="1" id="KW-1133">Transmembrane helix</keyword>
<organism evidence="2 3">
    <name type="scientific">[Clostridium] leptum CAG:27</name>
    <dbReference type="NCBI Taxonomy" id="1263068"/>
    <lineage>
        <taxon>Bacteria</taxon>
        <taxon>Bacillati</taxon>
        <taxon>Bacillota</taxon>
        <taxon>Clostridia</taxon>
        <taxon>Eubacteriales</taxon>
        <taxon>Oscillospiraceae</taxon>
        <taxon>Oscillospiraceae incertae sedis</taxon>
    </lineage>
</organism>
<gene>
    <name evidence="2" type="ORF">BN578_00807</name>
</gene>
<evidence type="ECO:0000313" key="3">
    <source>
        <dbReference type="Proteomes" id="UP000018168"/>
    </source>
</evidence>
<dbReference type="Proteomes" id="UP000018168">
    <property type="component" value="Unassembled WGS sequence"/>
</dbReference>
<sequence>MLLGFAACIVIRQAILKKETGAKFPFPFFLFSAALLGVSGYVYFAFGRLVNFCYGLGVFALFCFLFRDLLKSLLQSGRAFLTRRKGGKKASGSRE</sequence>
<keyword evidence="1" id="KW-0472">Membrane</keyword>
<accession>R6NGE4</accession>
<reference evidence="2" key="1">
    <citation type="submission" date="2012-11" db="EMBL/GenBank/DDBJ databases">
        <title>Dependencies among metagenomic species, viruses, plasmids and units of genetic variation.</title>
        <authorList>
            <person name="Nielsen H.B."/>
            <person name="Almeida M."/>
            <person name="Juncker A.S."/>
            <person name="Rasmussen S."/>
            <person name="Li J."/>
            <person name="Sunagawa S."/>
            <person name="Plichta D."/>
            <person name="Gautier L."/>
            <person name="Le Chatelier E."/>
            <person name="Peletier E."/>
            <person name="Bonde I."/>
            <person name="Nielsen T."/>
            <person name="Manichanh C."/>
            <person name="Arumugam M."/>
            <person name="Batto J."/>
            <person name="Santos M.B.Q.D."/>
            <person name="Blom N."/>
            <person name="Borruel N."/>
            <person name="Burgdorf K.S."/>
            <person name="Boumezbeur F."/>
            <person name="Casellas F."/>
            <person name="Dore J."/>
            <person name="Guarner F."/>
            <person name="Hansen T."/>
            <person name="Hildebrand F."/>
            <person name="Kaas R.S."/>
            <person name="Kennedy S."/>
            <person name="Kristiansen K."/>
            <person name="Kultima J.R."/>
            <person name="Leonard P."/>
            <person name="Levenez F."/>
            <person name="Lund O."/>
            <person name="Moumen B."/>
            <person name="Le Paslier D."/>
            <person name="Pons N."/>
            <person name="Pedersen O."/>
            <person name="Prifti E."/>
            <person name="Qin J."/>
            <person name="Raes J."/>
            <person name="Tap J."/>
            <person name="Tims S."/>
            <person name="Ussery D.W."/>
            <person name="Yamada T."/>
            <person name="MetaHit consortium"/>
            <person name="Renault P."/>
            <person name="Sicheritz-Ponten T."/>
            <person name="Bork P."/>
            <person name="Wang J."/>
            <person name="Brunak S."/>
            <person name="Ehrlich S.D."/>
        </authorList>
    </citation>
    <scope>NUCLEOTIDE SEQUENCE [LARGE SCALE GENOMIC DNA]</scope>
</reference>
<name>R6NGE4_9FIRM</name>
<feature type="transmembrane region" description="Helical" evidence="1">
    <location>
        <begin position="24"/>
        <end position="44"/>
    </location>
</feature>
<proteinExistence type="predicted"/>
<feature type="transmembrane region" description="Helical" evidence="1">
    <location>
        <begin position="49"/>
        <end position="67"/>
    </location>
</feature>